<sequence>MVTRVSIIGSCVSRDIFNFAEPDEFQLVNYIARSSIGSLFSPSPFADTFSERLSSSFQQRIVNMDITKSGRRRLQSIAADMVLIDLIDERFNLAAVSTGAVCTVSNEFIKTGALKELQESKRIRIIRSGSDPFLQTWIRGWHALVELLRAADMLEKTYVNKVYWQATTQSGKAFPNVREEQVESANRMLERLYAIMADTLPATQFIGHDDALCRCPDEHPWGPAPFHFVEDFYHAAIGKLRQIRLSRSVC</sequence>
<dbReference type="EMBL" id="JAVDSJ010000004">
    <property type="protein sequence ID" value="MDR6585121.1"/>
    <property type="molecule type" value="Genomic_DNA"/>
</dbReference>
<dbReference type="InterPro" id="IPR046237">
    <property type="entry name" value="DUF6270"/>
</dbReference>
<name>A0ABU1PGT8_9BURK</name>
<keyword evidence="2" id="KW-1185">Reference proteome</keyword>
<dbReference type="Proteomes" id="UP001260715">
    <property type="component" value="Unassembled WGS sequence"/>
</dbReference>
<dbReference type="Pfam" id="PF19786">
    <property type="entry name" value="DUF6270"/>
    <property type="match status" value="1"/>
</dbReference>
<evidence type="ECO:0000313" key="2">
    <source>
        <dbReference type="Proteomes" id="UP001260715"/>
    </source>
</evidence>
<evidence type="ECO:0000313" key="1">
    <source>
        <dbReference type="EMBL" id="MDR6585121.1"/>
    </source>
</evidence>
<proteinExistence type="predicted"/>
<protein>
    <submittedName>
        <fullName evidence="1">Uncharacterized protein</fullName>
    </submittedName>
</protein>
<reference evidence="1 2" key="1">
    <citation type="submission" date="2023-07" db="EMBL/GenBank/DDBJ databases">
        <title>Sorghum-associated microbial communities from plants grown in Nebraska, USA.</title>
        <authorList>
            <person name="Schachtman D."/>
        </authorList>
    </citation>
    <scope>NUCLEOTIDE SEQUENCE [LARGE SCALE GENOMIC DNA]</scope>
    <source>
        <strain evidence="1 2">596</strain>
    </source>
</reference>
<accession>A0ABU1PGT8</accession>
<dbReference type="RefSeq" id="WP_102661768.1">
    <property type="nucleotide sequence ID" value="NZ_JAVDSJ010000004.1"/>
</dbReference>
<gene>
    <name evidence="1" type="ORF">J2W50_003337</name>
</gene>
<organism evidence="1 2">
    <name type="scientific">Herbaspirillum frisingense</name>
    <dbReference type="NCBI Taxonomy" id="92645"/>
    <lineage>
        <taxon>Bacteria</taxon>
        <taxon>Pseudomonadati</taxon>
        <taxon>Pseudomonadota</taxon>
        <taxon>Betaproteobacteria</taxon>
        <taxon>Burkholderiales</taxon>
        <taxon>Oxalobacteraceae</taxon>
        <taxon>Herbaspirillum</taxon>
    </lineage>
</organism>
<comment type="caution">
    <text evidence="1">The sequence shown here is derived from an EMBL/GenBank/DDBJ whole genome shotgun (WGS) entry which is preliminary data.</text>
</comment>